<keyword evidence="1" id="KW-0175">Coiled coil</keyword>
<feature type="compositionally biased region" description="Polar residues" evidence="2">
    <location>
        <begin position="923"/>
        <end position="933"/>
    </location>
</feature>
<sequence length="1431" mass="155144">MLSKVAPPQDATKFATLKKPAKVATVPQPPSCNRQTRGPTVEPPAGQRFSSMTLPTGIVQPQISTLRYPFHRIQSPQMIRQSSVPNSPCCPGEPYPRFVKRTTNPQQIQIQRASMALPQPTTTTSATTLPCIATSVTQRHSKYLRKQAVPSEEVLKTPSSSSSSRDSGILSQDSSTSSQSFTNDDFNASHQFNGAGFRTPQCVPRREKHIAKKTVFEAPAVRYRGGGSSTGGTLSRSRLAKSVNVGSRISSTSTSTTSSPVTPRASWNSQSTGGENEPMKAGNRVGRSTSLCSGTLEREKKIRNVQGRQDSTPLAALATTNSGRIPRPTNLAGDGSSRAEKDVVVLAKKVNQIFKVDEKPTRDSSLPSGSDRQSGVAASPPKISAPRAKTLSPPPQFASSKTLPNFSLTTSITPDSSNTSTCTLSATSKGSNASLLNRTTPGNCSNHDDTPTPSNRGTPEPSANSTATPQLVVEELNNLLIPTMLMSPRSPRLSPRLSRAGEDQSQSSLGYGPLSHIKLPYSTPVMQRMHQTTGGSEVADCSKREKSSISLGQPISEAFGSHMSLSSSGSIMSPASDSSAFEAAKLRRELELAHQKVAALTCQLSANTSVVQAFEQSLQSMNQRLHQLSASSALKEREVQELRKIIDRFRCQALQNDWTPTMDNVQNGRKLSQSQEFVKSHHAFDSEMVQPAGSLSSLVHGPHAIIGGGGGTYGEVSRYLHDSTGRGYMSPSYMPIRDSLDRANKKAGWLRSSINRAFRRSKSRDPPDRTKVTSTSSRDNNLPSPGSGSSVRHSPSSSSGESPSTTGKVDSEEGGEGMATDVSGVMEVMQETVRQLQHQVRCLRAENAFLQRAVDRCSLANSESDKASVGSASASGAFSLAANPLRTSRLIRELFTGTLEMGQRAIPVFLKISYRGVSSRPNDGIQSIRRSTAPSSPSQYYLSSPGQQAQQMGCTTSNIGTRVPSEESKADDLSHLHLLGRVCFDMSAPDLLAKVKSLFHIYLHYLDSDDQIGLNADSISSVCVKMTPQSITSGQPPKEVQISPHSNDNTAMRIDPGYEILRIVITLHEDAYALEKPVAPNLLNPLAVSSIAWISLLSAPLLSKIIESLLANKCVVIYGPRGSGKLEFGRILIDSMAKMFPGFWTSEPNAVHYYLRTSSNAINELRQVLLNALLSVEGLIILRVPPSLLPELINIMAELGFNTHPRKILLLAITDTLVFPEQPTKLRNCPGIFPFLADIQSASIYMRRCLRQRFSQFAFQCLGASSIANAAELDTLTEVIEWLPEFWLRCVTASTWNNLNDDSAYTSAFVLSPFRLLACPLTLQASSVWFREVCDSEGIFRRIGESNRDLMRWLATTWPWPNEKLPFIFAPFERSSVPTDPIMASSASTSMIMYDSSASLPALLSAMSSSGDATGSGSYMRRTSPCPILRQ</sequence>
<feature type="region of interest" description="Disordered" evidence="2">
    <location>
        <begin position="483"/>
        <end position="514"/>
    </location>
</feature>
<feature type="compositionally biased region" description="Polar residues" evidence="2">
    <location>
        <begin position="306"/>
        <end position="323"/>
    </location>
</feature>
<feature type="compositionally biased region" description="Polar residues" evidence="2">
    <location>
        <begin position="265"/>
        <end position="274"/>
    </location>
</feature>
<feature type="compositionally biased region" description="Low complexity" evidence="2">
    <location>
        <begin position="250"/>
        <end position="259"/>
    </location>
</feature>
<feature type="region of interest" description="Disordered" evidence="2">
    <location>
        <begin position="1"/>
        <end position="52"/>
    </location>
</feature>
<feature type="region of interest" description="Disordered" evidence="2">
    <location>
        <begin position="358"/>
        <end position="468"/>
    </location>
</feature>
<feature type="region of interest" description="Disordered" evidence="2">
    <location>
        <begin position="923"/>
        <end position="952"/>
    </location>
</feature>
<comment type="caution">
    <text evidence="3">The sequence shown here is derived from an EMBL/GenBank/DDBJ whole genome shotgun (WGS) entry which is preliminary data.</text>
</comment>
<evidence type="ECO:0000313" key="4">
    <source>
        <dbReference type="Proteomes" id="UP001651158"/>
    </source>
</evidence>
<feature type="compositionally biased region" description="Low complexity" evidence="2">
    <location>
        <begin position="934"/>
        <end position="948"/>
    </location>
</feature>
<feature type="region of interest" description="Disordered" evidence="2">
    <location>
        <begin position="758"/>
        <end position="818"/>
    </location>
</feature>
<keyword evidence="4" id="KW-1185">Reference proteome</keyword>
<evidence type="ECO:0000256" key="2">
    <source>
        <dbReference type="SAM" id="MobiDB-lite"/>
    </source>
</evidence>
<dbReference type="PANTHER" id="PTHR12784">
    <property type="entry name" value="STEERIN"/>
    <property type="match status" value="1"/>
</dbReference>
<feature type="compositionally biased region" description="Low complexity" evidence="2">
    <location>
        <begin position="783"/>
        <end position="804"/>
    </location>
</feature>
<feature type="compositionally biased region" description="Low complexity" evidence="2">
    <location>
        <begin position="484"/>
        <end position="498"/>
    </location>
</feature>
<dbReference type="Proteomes" id="UP001651158">
    <property type="component" value="Unassembled WGS sequence"/>
</dbReference>
<dbReference type="EMBL" id="JAKROA010000006">
    <property type="protein sequence ID" value="KAL5106273.1"/>
    <property type="molecule type" value="Genomic_DNA"/>
</dbReference>
<feature type="region of interest" description="Disordered" evidence="2">
    <location>
        <begin position="1410"/>
        <end position="1431"/>
    </location>
</feature>
<feature type="region of interest" description="Disordered" evidence="2">
    <location>
        <begin position="306"/>
        <end position="339"/>
    </location>
</feature>
<feature type="compositionally biased region" description="Polar residues" evidence="2">
    <location>
        <begin position="772"/>
        <end position="782"/>
    </location>
</feature>
<feature type="compositionally biased region" description="Polar residues" evidence="2">
    <location>
        <begin position="397"/>
        <end position="468"/>
    </location>
</feature>
<feature type="region of interest" description="Disordered" evidence="2">
    <location>
        <begin position="1030"/>
        <end position="1050"/>
    </location>
</feature>
<feature type="compositionally biased region" description="Polar residues" evidence="2">
    <location>
        <begin position="363"/>
        <end position="373"/>
    </location>
</feature>
<reference evidence="3 4" key="1">
    <citation type="journal article" date="2022" name="Front. Cell. Infect. Microbiol.">
        <title>The Genomes of Two Strains of Taenia crassiceps the Animal Model for the Study of Human Cysticercosis.</title>
        <authorList>
            <person name="Bobes R.J."/>
            <person name="Estrada K."/>
            <person name="Rios-Valencia D.G."/>
            <person name="Calderon-Gallegos A."/>
            <person name="de la Torre P."/>
            <person name="Carrero J.C."/>
            <person name="Sanchez-Flores A."/>
            <person name="Laclette J.P."/>
        </authorList>
    </citation>
    <scope>NUCLEOTIDE SEQUENCE [LARGE SCALE GENOMIC DNA]</scope>
    <source>
        <strain evidence="3">WFUcys</strain>
    </source>
</reference>
<evidence type="ECO:0000313" key="3">
    <source>
        <dbReference type="EMBL" id="KAL5106273.1"/>
    </source>
</evidence>
<proteinExistence type="predicted"/>
<protein>
    <submittedName>
        <fullName evidence="3">Protein sickie</fullName>
    </submittedName>
</protein>
<feature type="region of interest" description="Disordered" evidence="2">
    <location>
        <begin position="145"/>
        <end position="187"/>
    </location>
</feature>
<feature type="coiled-coil region" evidence="1">
    <location>
        <begin position="583"/>
        <end position="631"/>
    </location>
</feature>
<feature type="region of interest" description="Disordered" evidence="2">
    <location>
        <begin position="222"/>
        <end position="293"/>
    </location>
</feature>
<feature type="compositionally biased region" description="Low complexity" evidence="2">
    <location>
        <begin position="159"/>
        <end position="186"/>
    </location>
</feature>
<dbReference type="InterPro" id="IPR039041">
    <property type="entry name" value="Nav/unc-53"/>
</dbReference>
<evidence type="ECO:0000256" key="1">
    <source>
        <dbReference type="SAM" id="Coils"/>
    </source>
</evidence>
<organism evidence="3 4">
    <name type="scientific">Taenia crassiceps</name>
    <dbReference type="NCBI Taxonomy" id="6207"/>
    <lineage>
        <taxon>Eukaryota</taxon>
        <taxon>Metazoa</taxon>
        <taxon>Spiralia</taxon>
        <taxon>Lophotrochozoa</taxon>
        <taxon>Platyhelminthes</taxon>
        <taxon>Cestoda</taxon>
        <taxon>Eucestoda</taxon>
        <taxon>Cyclophyllidea</taxon>
        <taxon>Taeniidae</taxon>
        <taxon>Taenia</taxon>
    </lineage>
</organism>
<name>A0ABR4Q9P2_9CEST</name>
<accession>A0ABR4Q9P2</accession>
<feature type="coiled-coil region" evidence="1">
    <location>
        <begin position="826"/>
        <end position="853"/>
    </location>
</feature>
<gene>
    <name evidence="3" type="ORF">TcWFU_006145</name>
</gene>
<dbReference type="PANTHER" id="PTHR12784:SF28">
    <property type="entry name" value="PROTEIN SICKIE"/>
    <property type="match status" value="1"/>
</dbReference>